<evidence type="ECO:0000256" key="1">
    <source>
        <dbReference type="SAM" id="MobiDB-lite"/>
    </source>
</evidence>
<dbReference type="WBParaSite" id="ASIM_0002133401-mRNA-1">
    <property type="protein sequence ID" value="ASIM_0002133401-mRNA-1"/>
    <property type="gene ID" value="ASIM_0002133401"/>
</dbReference>
<proteinExistence type="predicted"/>
<protein>
    <submittedName>
        <fullName evidence="2 4">Uncharacterized protein</fullName>
    </submittedName>
</protein>
<feature type="region of interest" description="Disordered" evidence="1">
    <location>
        <begin position="32"/>
        <end position="54"/>
    </location>
</feature>
<evidence type="ECO:0000313" key="2">
    <source>
        <dbReference type="EMBL" id="VDK79001.1"/>
    </source>
</evidence>
<evidence type="ECO:0000313" key="4">
    <source>
        <dbReference type="WBParaSite" id="ASIM_0002133401-mRNA-1"/>
    </source>
</evidence>
<name>A0A0M3KK07_ANISI</name>
<dbReference type="AlphaFoldDB" id="A0A0M3KK07"/>
<keyword evidence="3" id="KW-1185">Reference proteome</keyword>
<dbReference type="EMBL" id="UYRR01040395">
    <property type="protein sequence ID" value="VDK79001.1"/>
    <property type="molecule type" value="Genomic_DNA"/>
</dbReference>
<organism evidence="4">
    <name type="scientific">Anisakis simplex</name>
    <name type="common">Herring worm</name>
    <dbReference type="NCBI Taxonomy" id="6269"/>
    <lineage>
        <taxon>Eukaryota</taxon>
        <taxon>Metazoa</taxon>
        <taxon>Ecdysozoa</taxon>
        <taxon>Nematoda</taxon>
        <taxon>Chromadorea</taxon>
        <taxon>Rhabditida</taxon>
        <taxon>Spirurina</taxon>
        <taxon>Ascaridomorpha</taxon>
        <taxon>Ascaridoidea</taxon>
        <taxon>Anisakidae</taxon>
        <taxon>Anisakis</taxon>
        <taxon>Anisakis simplex complex</taxon>
    </lineage>
</organism>
<dbReference type="Proteomes" id="UP000267096">
    <property type="component" value="Unassembled WGS sequence"/>
</dbReference>
<reference evidence="4" key="1">
    <citation type="submission" date="2017-02" db="UniProtKB">
        <authorList>
            <consortium name="WormBaseParasite"/>
        </authorList>
    </citation>
    <scope>IDENTIFICATION</scope>
</reference>
<accession>A0A0M3KK07</accession>
<evidence type="ECO:0000313" key="3">
    <source>
        <dbReference type="Proteomes" id="UP000267096"/>
    </source>
</evidence>
<gene>
    <name evidence="2" type="ORF">ASIM_LOCUS20704</name>
</gene>
<reference evidence="2 3" key="2">
    <citation type="submission" date="2018-11" db="EMBL/GenBank/DDBJ databases">
        <authorList>
            <consortium name="Pathogen Informatics"/>
        </authorList>
    </citation>
    <scope>NUCLEOTIDE SEQUENCE [LARGE SCALE GENOMIC DNA]</scope>
</reference>
<sequence>MKLQEKLSVIVSVVDSIGNDNRADGLKMEPAAKSSTLAVPQPMGKRGSMQQVWE</sequence>